<dbReference type="Pfam" id="PF00023">
    <property type="entry name" value="Ank"/>
    <property type="match status" value="2"/>
</dbReference>
<dbReference type="AlphaFoldDB" id="A0A8H4XCE5"/>
<dbReference type="PROSITE" id="PS50297">
    <property type="entry name" value="ANK_REP_REGION"/>
    <property type="match status" value="6"/>
</dbReference>
<protein>
    <recommendedName>
        <fullName evidence="4">Ankyrin</fullName>
    </recommendedName>
</protein>
<gene>
    <name evidence="2" type="ORF">FSARC_3703</name>
</gene>
<dbReference type="SMART" id="SM00248">
    <property type="entry name" value="ANK"/>
    <property type="match status" value="8"/>
</dbReference>
<reference evidence="2" key="2">
    <citation type="submission" date="2020-05" db="EMBL/GenBank/DDBJ databases">
        <authorList>
            <person name="Kim H.-S."/>
            <person name="Proctor R.H."/>
            <person name="Brown D.W."/>
        </authorList>
    </citation>
    <scope>NUCLEOTIDE SEQUENCE</scope>
    <source>
        <strain evidence="2">NRRL 20472</strain>
    </source>
</reference>
<dbReference type="PROSITE" id="PS50088">
    <property type="entry name" value="ANK_REPEAT"/>
    <property type="match status" value="6"/>
</dbReference>
<dbReference type="InterPro" id="IPR002110">
    <property type="entry name" value="Ankyrin_rpt"/>
</dbReference>
<dbReference type="InterPro" id="IPR039323">
    <property type="entry name" value="ANKRD_45/46/60"/>
</dbReference>
<dbReference type="OrthoDB" id="539213at2759"/>
<evidence type="ECO:0000256" key="1">
    <source>
        <dbReference type="PROSITE-ProRule" id="PRU00023"/>
    </source>
</evidence>
<feature type="repeat" description="ANK" evidence="1">
    <location>
        <begin position="512"/>
        <end position="544"/>
    </location>
</feature>
<dbReference type="Pfam" id="PF12796">
    <property type="entry name" value="Ank_2"/>
    <property type="match status" value="2"/>
</dbReference>
<dbReference type="InterPro" id="IPR036770">
    <property type="entry name" value="Ankyrin_rpt-contain_sf"/>
</dbReference>
<feature type="repeat" description="ANK" evidence="1">
    <location>
        <begin position="639"/>
        <end position="663"/>
    </location>
</feature>
<evidence type="ECO:0000313" key="3">
    <source>
        <dbReference type="Proteomes" id="UP000622797"/>
    </source>
</evidence>
<accession>A0A8H4XCE5</accession>
<feature type="repeat" description="ANK" evidence="1">
    <location>
        <begin position="479"/>
        <end position="511"/>
    </location>
</feature>
<organism evidence="2 3">
    <name type="scientific">Fusarium sarcochroum</name>
    <dbReference type="NCBI Taxonomy" id="1208366"/>
    <lineage>
        <taxon>Eukaryota</taxon>
        <taxon>Fungi</taxon>
        <taxon>Dikarya</taxon>
        <taxon>Ascomycota</taxon>
        <taxon>Pezizomycotina</taxon>
        <taxon>Sordariomycetes</taxon>
        <taxon>Hypocreomycetidae</taxon>
        <taxon>Hypocreales</taxon>
        <taxon>Nectriaceae</taxon>
        <taxon>Fusarium</taxon>
        <taxon>Fusarium lateritium species complex</taxon>
    </lineage>
</organism>
<dbReference type="PANTHER" id="PTHR22677:SF4">
    <property type="entry name" value="USHER SYNDROME TYPE-1G PROTEIN-LIKE PROTEIN"/>
    <property type="match status" value="1"/>
</dbReference>
<feature type="repeat" description="ANK" evidence="1">
    <location>
        <begin position="545"/>
        <end position="577"/>
    </location>
</feature>
<reference evidence="2" key="1">
    <citation type="journal article" date="2020" name="BMC Genomics">
        <title>Correction to: Identification and distribution of gene clusters required for synthesis of sphingolipid metabolism inhibitors in diverse species of the filamentous fungus Fusarium.</title>
        <authorList>
            <person name="Kim H.S."/>
            <person name="Lohmar J.M."/>
            <person name="Busman M."/>
            <person name="Brown D.W."/>
            <person name="Naumann T.A."/>
            <person name="Divon H.H."/>
            <person name="Lysoe E."/>
            <person name="Uhlig S."/>
            <person name="Proctor R.H."/>
        </authorList>
    </citation>
    <scope>NUCLEOTIDE SEQUENCE</scope>
    <source>
        <strain evidence="2">NRRL 20472</strain>
    </source>
</reference>
<evidence type="ECO:0008006" key="4">
    <source>
        <dbReference type="Google" id="ProtNLM"/>
    </source>
</evidence>
<sequence length="814" mass="90401">MLRDECMSEFLKAVKEAVADTSARVLIVSRDGTVIRKGLLEETPLFTEYKISPDDVSADIASYSRSIVERKLPNKTDQIRKSLSEKLATKCEGQFLWLKMQEINLNRGKNARTLHFAIDEAPASLEDVYEHNYCGFQRYDVDRRMRTLSLLSWAPFTLRPLTVNEISEAVLIIHGANDLPVHELPDSSDDDYIQSEIMDLCAPFLECRANLLEPVPGGQMVHVAHFSVREYLLFKLPSVVTLERTRNPPIVSYEAMRHHVIARMCLCYLNFPGIWQKDALGTPFRDYAASSWPQHVAQGLVKDEELFEDTQRLLETSTPNYGSWSQWIEASQRSSGQVVTEKASPPDPFCYALKLGLEDFKEYLAKMRSIDVGESSSSQGSIALGADRDGAITEVVKTLVEAKTEVYAPADMGWTPLHFVSANGSVDIARLLLDNGAEPNVVTTKDERSPLYVASCRGHLDVVELLLEKGTAVDLASSSGVTPLHGALDNGHEHAAKLLLDNGADASFRTNFGWAPLHVAVVANRIGVTRRLLEKGAEVDATTKEGWTPLLFASTKGWTEAAKLLLDHGADINCKDETGWTPIALASHRGRVGVVKVFLDKDTEVASMVPAGWTLLDVAPHTGHADVVKERLDVGPVNRNRTPLFYAAWCGNAEVVQLLFDSGLFAVNDTDWFGTSPLFAATRNGHDPTVEILLTASDIRTDSKDGFSRTLIWWAHRGGHDRVVQLLEDHDQTTGPKPISEEDLMRAKPVQFGERSRSCDACTLCMPEGCEQYKCQICHDGTFHLCWSWVEFGVKCQDTSHVLEHCPGTGFRYM</sequence>
<keyword evidence="3" id="KW-1185">Reference proteome</keyword>
<evidence type="ECO:0000313" key="2">
    <source>
        <dbReference type="EMBL" id="KAF4969049.1"/>
    </source>
</evidence>
<dbReference type="EMBL" id="JABEXW010000177">
    <property type="protein sequence ID" value="KAF4969049.1"/>
    <property type="molecule type" value="Genomic_DNA"/>
</dbReference>
<keyword evidence="1" id="KW-0040">ANK repeat</keyword>
<dbReference type="Proteomes" id="UP000622797">
    <property type="component" value="Unassembled WGS sequence"/>
</dbReference>
<proteinExistence type="predicted"/>
<feature type="repeat" description="ANK" evidence="1">
    <location>
        <begin position="412"/>
        <end position="444"/>
    </location>
</feature>
<dbReference type="PANTHER" id="PTHR22677">
    <property type="entry name" value="ANKYRIN REPEAT DOMAIN-CONTAINING PROTEIN 60"/>
    <property type="match status" value="1"/>
</dbReference>
<feature type="repeat" description="ANK" evidence="1">
    <location>
        <begin position="446"/>
        <end position="478"/>
    </location>
</feature>
<dbReference type="Gene3D" id="1.25.40.20">
    <property type="entry name" value="Ankyrin repeat-containing domain"/>
    <property type="match status" value="1"/>
</dbReference>
<dbReference type="PRINTS" id="PR01415">
    <property type="entry name" value="ANKYRIN"/>
</dbReference>
<dbReference type="SUPFAM" id="SSF48403">
    <property type="entry name" value="Ankyrin repeat"/>
    <property type="match status" value="1"/>
</dbReference>
<name>A0A8H4XCE5_9HYPO</name>
<comment type="caution">
    <text evidence="2">The sequence shown here is derived from an EMBL/GenBank/DDBJ whole genome shotgun (WGS) entry which is preliminary data.</text>
</comment>